<keyword evidence="1" id="KW-0812">Transmembrane</keyword>
<sequence>MTNYTVEKVPNLIVLMLLGYYVVLCYAAPANQGRVPVCFVLGGNPRKTHDLQTKIGINLHNHVGPHTLASLYMIPEQSVGDFKNEIKTQHLLGNYNSDNSYVLTLWKDGQLKYTYTKDEEPLNARVTIDRDSIFKLLAPAEADRVEENDNNNANCLHSYYMVANANGRVTGMISHCATNMSVREVTNGIKSDVIGSVDFSKHTLRRIDKNLDVIETYFSDSELLDGLSKDDKLAYFSNDTDVLFGVELQFETGGEAHKVMGIPVRKTTTVAKLKADYKGAAAPEDFHLYQLELWDKGERNMKHSYTGEYYQPTDFHAYLFVFIIFCSLF</sequence>
<proteinExistence type="predicted"/>
<gene>
    <name evidence="2" type="ORF">DdX_17488</name>
</gene>
<keyword evidence="1" id="KW-1133">Transmembrane helix</keyword>
<dbReference type="Proteomes" id="UP001201812">
    <property type="component" value="Unassembled WGS sequence"/>
</dbReference>
<keyword evidence="1" id="KW-0472">Membrane</keyword>
<protein>
    <submittedName>
        <fullName evidence="2">Uncharacterized protein</fullName>
    </submittedName>
</protein>
<comment type="caution">
    <text evidence="2">The sequence shown here is derived from an EMBL/GenBank/DDBJ whole genome shotgun (WGS) entry which is preliminary data.</text>
</comment>
<organism evidence="2 3">
    <name type="scientific">Ditylenchus destructor</name>
    <dbReference type="NCBI Taxonomy" id="166010"/>
    <lineage>
        <taxon>Eukaryota</taxon>
        <taxon>Metazoa</taxon>
        <taxon>Ecdysozoa</taxon>
        <taxon>Nematoda</taxon>
        <taxon>Chromadorea</taxon>
        <taxon>Rhabditida</taxon>
        <taxon>Tylenchina</taxon>
        <taxon>Tylenchomorpha</taxon>
        <taxon>Sphaerularioidea</taxon>
        <taxon>Anguinidae</taxon>
        <taxon>Anguininae</taxon>
        <taxon>Ditylenchus</taxon>
    </lineage>
</organism>
<keyword evidence="3" id="KW-1185">Reference proteome</keyword>
<accession>A0AAD4QYY6</accession>
<reference evidence="2" key="1">
    <citation type="submission" date="2022-01" db="EMBL/GenBank/DDBJ databases">
        <title>Genome Sequence Resource for Two Populations of Ditylenchus destructor, the Migratory Endoparasitic Phytonematode.</title>
        <authorList>
            <person name="Zhang H."/>
            <person name="Lin R."/>
            <person name="Xie B."/>
        </authorList>
    </citation>
    <scope>NUCLEOTIDE SEQUENCE</scope>
    <source>
        <strain evidence="2">BazhouSP</strain>
    </source>
</reference>
<dbReference type="EMBL" id="JAKKPZ010000190">
    <property type="protein sequence ID" value="KAI1699155.1"/>
    <property type="molecule type" value="Genomic_DNA"/>
</dbReference>
<evidence type="ECO:0000256" key="1">
    <source>
        <dbReference type="SAM" id="Phobius"/>
    </source>
</evidence>
<evidence type="ECO:0000313" key="3">
    <source>
        <dbReference type="Proteomes" id="UP001201812"/>
    </source>
</evidence>
<evidence type="ECO:0000313" key="2">
    <source>
        <dbReference type="EMBL" id="KAI1699155.1"/>
    </source>
</evidence>
<name>A0AAD4QYY6_9BILA</name>
<dbReference type="AlphaFoldDB" id="A0AAD4QYY6"/>
<feature type="transmembrane region" description="Helical" evidence="1">
    <location>
        <begin position="12"/>
        <end position="29"/>
    </location>
</feature>